<dbReference type="Pfam" id="PF13560">
    <property type="entry name" value="HTH_31"/>
    <property type="match status" value="1"/>
</dbReference>
<dbReference type="AlphaFoldDB" id="A0A7T2YPD8"/>
<dbReference type="EMBL" id="CP065748">
    <property type="protein sequence ID" value="QPS79023.1"/>
    <property type="molecule type" value="Genomic_DNA"/>
</dbReference>
<name>A0A7T2YPD8_9BURK</name>
<dbReference type="PROSITE" id="PS50943">
    <property type="entry name" value="HTH_CROC1"/>
    <property type="match status" value="1"/>
</dbReference>
<evidence type="ECO:0000259" key="2">
    <source>
        <dbReference type="PROSITE" id="PS50943"/>
    </source>
</evidence>
<proteinExistence type="predicted"/>
<dbReference type="RefSeq" id="WP_016446553.1">
    <property type="nucleotide sequence ID" value="NZ_AP025556.1"/>
</dbReference>
<dbReference type="SUPFAM" id="SSF47413">
    <property type="entry name" value="lambda repressor-like DNA-binding domains"/>
    <property type="match status" value="1"/>
</dbReference>
<reference evidence="3 4" key="1">
    <citation type="submission" date="2020-12" db="EMBL/GenBank/DDBJ databases">
        <title>FDA dAtabase for Regulatory Grade micrObial Sequences (FDA-ARGOS): Supporting development and validation of Infectious Disease Dx tests.</title>
        <authorList>
            <person name="Sproer C."/>
            <person name="Gronow S."/>
            <person name="Severitt S."/>
            <person name="Schroder I."/>
            <person name="Tallon L."/>
            <person name="Sadzewicz L."/>
            <person name="Zhao X."/>
            <person name="Boylan J."/>
            <person name="Ott S."/>
            <person name="Bowen H."/>
            <person name="Vavikolanu K."/>
            <person name="Mehta A."/>
            <person name="Aluvathingal J."/>
            <person name="Nadendla S."/>
            <person name="Lowell S."/>
            <person name="Myers T."/>
            <person name="Yan Y."/>
            <person name="Sichtig H."/>
        </authorList>
    </citation>
    <scope>NUCLEOTIDE SEQUENCE [LARGE SCALE GENOMIC DNA]</scope>
    <source>
        <strain evidence="3 4">FDAARGOS_890</strain>
    </source>
</reference>
<dbReference type="InterPro" id="IPR010982">
    <property type="entry name" value="Lambda_DNA-bd_dom_sf"/>
</dbReference>
<dbReference type="InterPro" id="IPR001387">
    <property type="entry name" value="Cro/C1-type_HTH"/>
</dbReference>
<feature type="region of interest" description="Disordered" evidence="1">
    <location>
        <begin position="84"/>
        <end position="134"/>
    </location>
</feature>
<dbReference type="KEGG" id="dla:I6G47_18560"/>
<dbReference type="Gene3D" id="1.10.260.40">
    <property type="entry name" value="lambda repressor-like DNA-binding domains"/>
    <property type="match status" value="1"/>
</dbReference>
<dbReference type="CDD" id="cd00093">
    <property type="entry name" value="HTH_XRE"/>
    <property type="match status" value="1"/>
</dbReference>
<accession>A0A7T2YPD8</accession>
<dbReference type="GO" id="GO:0003677">
    <property type="term" value="F:DNA binding"/>
    <property type="evidence" value="ECO:0007669"/>
    <property type="project" value="InterPro"/>
</dbReference>
<dbReference type="GeneID" id="83661372"/>
<gene>
    <name evidence="3" type="ORF">I6G47_18560</name>
</gene>
<protein>
    <submittedName>
        <fullName evidence="3">Helix-turn-helix transcriptional regulator</fullName>
    </submittedName>
</protein>
<organism evidence="3 4">
    <name type="scientific">Delftia lacustris</name>
    <dbReference type="NCBI Taxonomy" id="558537"/>
    <lineage>
        <taxon>Bacteria</taxon>
        <taxon>Pseudomonadati</taxon>
        <taxon>Pseudomonadota</taxon>
        <taxon>Betaproteobacteria</taxon>
        <taxon>Burkholderiales</taxon>
        <taxon>Comamonadaceae</taxon>
        <taxon>Delftia</taxon>
    </lineage>
</organism>
<evidence type="ECO:0000256" key="1">
    <source>
        <dbReference type="SAM" id="MobiDB-lite"/>
    </source>
</evidence>
<feature type="compositionally biased region" description="Basic and acidic residues" evidence="1">
    <location>
        <begin position="110"/>
        <end position="134"/>
    </location>
</feature>
<keyword evidence="4" id="KW-1185">Reference proteome</keyword>
<sequence length="134" mass="14806">MKISIDSVDALGDAVWAVRKARRLRQDDAAGAAGVSHVFVRDVERGKPTVQFGRVLQLLSELGIEVLIDLPEGTEQAYLQRRQARLPPESHGSHEYRTRQGAPDGGPAAEVREEPGARDSDDAFFRTAFEKNRP</sequence>
<dbReference type="Proteomes" id="UP000595064">
    <property type="component" value="Chromosome"/>
</dbReference>
<evidence type="ECO:0000313" key="3">
    <source>
        <dbReference type="EMBL" id="QPS79023.1"/>
    </source>
</evidence>
<evidence type="ECO:0000313" key="4">
    <source>
        <dbReference type="Proteomes" id="UP000595064"/>
    </source>
</evidence>
<feature type="domain" description="HTH cro/C1-type" evidence="2">
    <location>
        <begin position="15"/>
        <end position="70"/>
    </location>
</feature>